<proteinExistence type="predicted"/>
<gene>
    <name evidence="1" type="ORF">JOC54_003475</name>
</gene>
<dbReference type="Pfam" id="PF14084">
    <property type="entry name" value="DUF4264"/>
    <property type="match status" value="1"/>
</dbReference>
<protein>
    <recommendedName>
        <fullName evidence="3">DUF4264 domain-containing protein</fullName>
    </recommendedName>
</protein>
<sequence>MDRTELGKMKVLSTVTVERTDDFYKVVDQLNRTLKDKGLTFGFALDQEDEQKITLTIYEV</sequence>
<evidence type="ECO:0000313" key="1">
    <source>
        <dbReference type="EMBL" id="MBM7840195.1"/>
    </source>
</evidence>
<dbReference type="RefSeq" id="WP_035420894.1">
    <property type="nucleotide sequence ID" value="NZ_JAFBCV010000012.1"/>
</dbReference>
<reference evidence="1" key="1">
    <citation type="submission" date="2021-01" db="EMBL/GenBank/DDBJ databases">
        <title>Genomic Encyclopedia of Type Strains, Phase IV (KMG-IV): sequencing the most valuable type-strain genomes for metagenomic binning, comparative biology and taxonomic classification.</title>
        <authorList>
            <person name="Goeker M."/>
        </authorList>
    </citation>
    <scope>NUCLEOTIDE SEQUENCE</scope>
    <source>
        <strain evidence="1">DSM 21943</strain>
    </source>
</reference>
<comment type="caution">
    <text evidence="1">The sequence shown here is derived from an EMBL/GenBank/DDBJ whole genome shotgun (WGS) entry which is preliminary data.</text>
</comment>
<evidence type="ECO:0000313" key="2">
    <source>
        <dbReference type="Proteomes" id="UP001179280"/>
    </source>
</evidence>
<dbReference type="InterPro" id="IPR012190">
    <property type="entry name" value="UCP036698"/>
</dbReference>
<organism evidence="1 2">
    <name type="scientific">Shouchella xiaoxiensis</name>
    <dbReference type="NCBI Taxonomy" id="766895"/>
    <lineage>
        <taxon>Bacteria</taxon>
        <taxon>Bacillati</taxon>
        <taxon>Bacillota</taxon>
        <taxon>Bacilli</taxon>
        <taxon>Bacillales</taxon>
        <taxon>Bacillaceae</taxon>
        <taxon>Shouchella</taxon>
    </lineage>
</organism>
<name>A0ABS2SZI7_9BACI</name>
<accession>A0ABS2SZI7</accession>
<keyword evidence="2" id="KW-1185">Reference proteome</keyword>
<dbReference type="EMBL" id="JAFBCV010000012">
    <property type="protein sequence ID" value="MBM7840195.1"/>
    <property type="molecule type" value="Genomic_DNA"/>
</dbReference>
<dbReference type="PIRSF" id="PIRSF036698">
    <property type="entry name" value="UCP036698"/>
    <property type="match status" value="1"/>
</dbReference>
<evidence type="ECO:0008006" key="3">
    <source>
        <dbReference type="Google" id="ProtNLM"/>
    </source>
</evidence>
<dbReference type="Proteomes" id="UP001179280">
    <property type="component" value="Unassembled WGS sequence"/>
</dbReference>